<dbReference type="AlphaFoldDB" id="A0A9I9EC76"/>
<accession>A0A9I9EC76</accession>
<evidence type="ECO:0000313" key="2">
    <source>
        <dbReference type="EnsemblPlants" id="MELO3C031745.2.1"/>
    </source>
</evidence>
<feature type="region of interest" description="Disordered" evidence="1">
    <location>
        <begin position="38"/>
        <end position="72"/>
    </location>
</feature>
<evidence type="ECO:0000256" key="1">
    <source>
        <dbReference type="SAM" id="MobiDB-lite"/>
    </source>
</evidence>
<protein>
    <submittedName>
        <fullName evidence="2">Uncharacterized protein</fullName>
    </submittedName>
</protein>
<proteinExistence type="predicted"/>
<dbReference type="Gramene" id="MELO3C031745.2.1">
    <property type="protein sequence ID" value="MELO3C031745.2.1"/>
    <property type="gene ID" value="MELO3C031745.2"/>
</dbReference>
<name>A0A9I9EC76_CUCME</name>
<sequence length="72" mass="8620">MESTIREINNVKVTKCRRTSNLEIETCQKINIKEMFKERRERERERRGKKGNSGREGRIQITKSQKGFLDHL</sequence>
<organism evidence="2">
    <name type="scientific">Cucumis melo</name>
    <name type="common">Muskmelon</name>
    <dbReference type="NCBI Taxonomy" id="3656"/>
    <lineage>
        <taxon>Eukaryota</taxon>
        <taxon>Viridiplantae</taxon>
        <taxon>Streptophyta</taxon>
        <taxon>Embryophyta</taxon>
        <taxon>Tracheophyta</taxon>
        <taxon>Spermatophyta</taxon>
        <taxon>Magnoliopsida</taxon>
        <taxon>eudicotyledons</taxon>
        <taxon>Gunneridae</taxon>
        <taxon>Pentapetalae</taxon>
        <taxon>rosids</taxon>
        <taxon>fabids</taxon>
        <taxon>Cucurbitales</taxon>
        <taxon>Cucurbitaceae</taxon>
        <taxon>Benincaseae</taxon>
        <taxon>Cucumis</taxon>
    </lineage>
</organism>
<dbReference type="EnsemblPlants" id="MELO3C031745.2.1">
    <property type="protein sequence ID" value="MELO3C031745.2.1"/>
    <property type="gene ID" value="MELO3C031745.2"/>
</dbReference>
<reference evidence="2" key="1">
    <citation type="submission" date="2023-03" db="UniProtKB">
        <authorList>
            <consortium name="EnsemblPlants"/>
        </authorList>
    </citation>
    <scope>IDENTIFICATION</scope>
</reference>